<dbReference type="Gene3D" id="3.40.250.10">
    <property type="entry name" value="Rhodanese-like domain"/>
    <property type="match status" value="1"/>
</dbReference>
<dbReference type="eggNOG" id="KOG2575">
    <property type="taxonomic scope" value="Eukaryota"/>
</dbReference>
<accession>M2Y0U8</accession>
<dbReference type="UniPathway" id="UPA00378"/>
<dbReference type="EC" id="2.4.1.-" evidence="10"/>
<feature type="transmembrane region" description="Helical" evidence="10">
    <location>
        <begin position="130"/>
        <end position="151"/>
    </location>
</feature>
<dbReference type="PANTHER" id="PTHR12413:SF1">
    <property type="entry name" value="DOLICHYL PYROPHOSPHATE MAN9GLCNAC2 ALPHA-1,3-GLUCOSYLTRANSFERASE"/>
    <property type="match status" value="1"/>
</dbReference>
<dbReference type="STRING" id="130081.M2Y0U8"/>
<feature type="transmembrane region" description="Helical" evidence="10">
    <location>
        <begin position="338"/>
        <end position="358"/>
    </location>
</feature>
<feature type="transmembrane region" description="Helical" evidence="10">
    <location>
        <begin position="189"/>
        <end position="214"/>
    </location>
</feature>
<keyword evidence="4 10" id="KW-0328">Glycosyltransferase</keyword>
<dbReference type="PANTHER" id="PTHR12413">
    <property type="entry name" value="DOLICHYL GLYCOSYLTRANSFERASE"/>
    <property type="match status" value="1"/>
</dbReference>
<dbReference type="Gramene" id="EME29553">
    <property type="protein sequence ID" value="EME29553"/>
    <property type="gene ID" value="Gasu_29940"/>
</dbReference>
<feature type="transmembrane region" description="Helical" evidence="10">
    <location>
        <begin position="247"/>
        <end position="265"/>
    </location>
</feature>
<evidence type="ECO:0000256" key="5">
    <source>
        <dbReference type="ARBA" id="ARBA00022679"/>
    </source>
</evidence>
<protein>
    <recommendedName>
        <fullName evidence="10">Alpha-1,3-glucosyltransferase</fullName>
        <ecNumber evidence="10">2.4.1.-</ecNumber>
    </recommendedName>
</protein>
<proteinExistence type="inferred from homology"/>
<feature type="domain" description="Rhodanese" evidence="11">
    <location>
        <begin position="508"/>
        <end position="606"/>
    </location>
</feature>
<dbReference type="Pfam" id="PF00581">
    <property type="entry name" value="Rhodanese"/>
    <property type="match status" value="1"/>
</dbReference>
<evidence type="ECO:0000313" key="12">
    <source>
        <dbReference type="EMBL" id="EME29553.1"/>
    </source>
</evidence>
<dbReference type="EMBL" id="KB454507">
    <property type="protein sequence ID" value="EME29553.1"/>
    <property type="molecule type" value="Genomic_DNA"/>
</dbReference>
<keyword evidence="6 10" id="KW-0812">Transmembrane</keyword>
<evidence type="ECO:0000256" key="3">
    <source>
        <dbReference type="ARBA" id="ARBA00008715"/>
    </source>
</evidence>
<dbReference type="GO" id="GO:0005789">
    <property type="term" value="C:endoplasmic reticulum membrane"/>
    <property type="evidence" value="ECO:0007669"/>
    <property type="project" value="UniProtKB-SubCell"/>
</dbReference>
<comment type="similarity">
    <text evidence="3 10">Belongs to the ALG6/ALG8 glucosyltransferase family.</text>
</comment>
<dbReference type="Pfam" id="PF03155">
    <property type="entry name" value="Alg6_Alg8"/>
    <property type="match status" value="1"/>
</dbReference>
<sequence length="618" mass="71043">MENKEQLQTVPWCWSDASFKQKLLFSFGFVVLLRLLVSLSPYSESQGQATPPLYGDLEAQRHWMEITLSLPPAEWYRQTADNDLKYWGIDYPPLSAYYSWVCGKIIELFDQEVVKLHVSRGIETESSKCLLRLSVILSDVLFLLPACLQLCLRLNRKGENETLWLFVTTTSEPCLLLVDHGHFQYNGVSIALVLWSMITLLDCNFILACIFYTCSIHFKQTSLYYSICFTTYFLSKLKTQQQWKRKLLHCVIVTILVFVVIWWPWLKNWQSFSQALVRIFPVSRGLYEDKVANFWCTLSPFVKVHRLLRSSSLLFICSLLTAGTCIPFVVISWKQPSLTNLLISFTATPLCFYLFSYQVHEKQIILPFWFLYDGTCINVSIVYQRKSASSLCWMLLSANLVAYNCTTHNCQRIQMDLFKVIIFCFISSVASDFVVCKPSSSIPSYIYFNDHLDMLYLFCVVASFSHLDIYEEANPLQIGLTGLKMAIPPLASITPEKLVEYLLQGELRSGKLTIVDVRDDDRALGYIAGSYWLSSDEFFKDVCASVNLLLKAHPNATKFVFHCQLSKVRGPSCAKLFREETATNHRNRAQNTEVFLLEGGFQAFCYKYGRNRDLVNGT</sequence>
<dbReference type="RefSeq" id="XP_005706073.1">
    <property type="nucleotide sequence ID" value="XM_005706016.1"/>
</dbReference>
<evidence type="ECO:0000256" key="8">
    <source>
        <dbReference type="ARBA" id="ARBA00022989"/>
    </source>
</evidence>
<gene>
    <name evidence="12" type="ORF">Gasu_29940</name>
</gene>
<keyword evidence="13" id="KW-1185">Reference proteome</keyword>
<evidence type="ECO:0000256" key="4">
    <source>
        <dbReference type="ARBA" id="ARBA00022676"/>
    </source>
</evidence>
<keyword evidence="7 10" id="KW-0256">Endoplasmic reticulum</keyword>
<dbReference type="InterPro" id="IPR004856">
    <property type="entry name" value="Glyco_trans_ALG6/ALG8"/>
</dbReference>
<comment type="caution">
    <text evidence="10">Lacks conserved residue(s) required for the propagation of feature annotation.</text>
</comment>
<evidence type="ECO:0000256" key="6">
    <source>
        <dbReference type="ARBA" id="ARBA00022692"/>
    </source>
</evidence>
<dbReference type="AlphaFoldDB" id="M2Y0U8"/>
<comment type="pathway">
    <text evidence="2 10">Protein modification; protein glycosylation.</text>
</comment>
<evidence type="ECO:0000256" key="2">
    <source>
        <dbReference type="ARBA" id="ARBA00004922"/>
    </source>
</evidence>
<evidence type="ECO:0000256" key="10">
    <source>
        <dbReference type="RuleBase" id="RU363110"/>
    </source>
</evidence>
<comment type="subcellular location">
    <subcellularLocation>
        <location evidence="1 10">Endoplasmic reticulum membrane</location>
        <topology evidence="1 10">Multi-pass membrane protein</topology>
    </subcellularLocation>
</comment>
<dbReference type="GeneID" id="17088338"/>
<evidence type="ECO:0000256" key="7">
    <source>
        <dbReference type="ARBA" id="ARBA00022824"/>
    </source>
</evidence>
<dbReference type="OrthoDB" id="4983at2759"/>
<dbReference type="InterPro" id="IPR001763">
    <property type="entry name" value="Rhodanese-like_dom"/>
</dbReference>
<dbReference type="PROSITE" id="PS50206">
    <property type="entry name" value="RHODANESE_3"/>
    <property type="match status" value="1"/>
</dbReference>
<dbReference type="Proteomes" id="UP000030680">
    <property type="component" value="Unassembled WGS sequence"/>
</dbReference>
<dbReference type="GO" id="GO:0042281">
    <property type="term" value="F:dolichyl pyrophosphate Man9GlcNAc2 alpha-1,3-glucosyltransferase activity"/>
    <property type="evidence" value="ECO:0007669"/>
    <property type="project" value="TreeGrafter"/>
</dbReference>
<evidence type="ECO:0000259" key="11">
    <source>
        <dbReference type="PROSITE" id="PS50206"/>
    </source>
</evidence>
<evidence type="ECO:0000256" key="1">
    <source>
        <dbReference type="ARBA" id="ARBA00004477"/>
    </source>
</evidence>
<organism evidence="12 13">
    <name type="scientific">Galdieria sulphuraria</name>
    <name type="common">Red alga</name>
    <dbReference type="NCBI Taxonomy" id="130081"/>
    <lineage>
        <taxon>Eukaryota</taxon>
        <taxon>Rhodophyta</taxon>
        <taxon>Bangiophyceae</taxon>
        <taxon>Galdieriales</taxon>
        <taxon>Galdieriaceae</taxon>
        <taxon>Galdieria</taxon>
    </lineage>
</organism>
<evidence type="ECO:0000256" key="9">
    <source>
        <dbReference type="ARBA" id="ARBA00023136"/>
    </source>
</evidence>
<keyword evidence="8 10" id="KW-1133">Transmembrane helix</keyword>
<dbReference type="InterPro" id="IPR036873">
    <property type="entry name" value="Rhodanese-like_dom_sf"/>
</dbReference>
<evidence type="ECO:0000313" key="13">
    <source>
        <dbReference type="Proteomes" id="UP000030680"/>
    </source>
</evidence>
<keyword evidence="5 10" id="KW-0808">Transferase</keyword>
<dbReference type="SMART" id="SM00450">
    <property type="entry name" value="RHOD"/>
    <property type="match status" value="1"/>
</dbReference>
<dbReference type="KEGG" id="gsl:Gasu_29940"/>
<dbReference type="SUPFAM" id="SSF52821">
    <property type="entry name" value="Rhodanese/Cell cycle control phosphatase"/>
    <property type="match status" value="1"/>
</dbReference>
<feature type="transmembrane region" description="Helical" evidence="10">
    <location>
        <begin position="313"/>
        <end position="331"/>
    </location>
</feature>
<keyword evidence="9 10" id="KW-0472">Membrane</keyword>
<name>M2Y0U8_GALSU</name>
<reference evidence="13" key="1">
    <citation type="journal article" date="2013" name="Science">
        <title>Gene transfer from bacteria and archaea facilitated evolution of an extremophilic eukaryote.</title>
        <authorList>
            <person name="Schonknecht G."/>
            <person name="Chen W.H."/>
            <person name="Ternes C.M."/>
            <person name="Barbier G.G."/>
            <person name="Shrestha R.P."/>
            <person name="Stanke M."/>
            <person name="Brautigam A."/>
            <person name="Baker B.J."/>
            <person name="Banfield J.F."/>
            <person name="Garavito R.M."/>
            <person name="Carr K."/>
            <person name="Wilkerson C."/>
            <person name="Rensing S.A."/>
            <person name="Gagneul D."/>
            <person name="Dickenson N.E."/>
            <person name="Oesterhelt C."/>
            <person name="Lercher M.J."/>
            <person name="Weber A.P."/>
        </authorList>
    </citation>
    <scope>NUCLEOTIDE SEQUENCE [LARGE SCALE GENOMIC DNA]</scope>
    <source>
        <strain evidence="13">074W</strain>
    </source>
</reference>